<keyword evidence="2" id="KW-1185">Reference proteome</keyword>
<proteinExistence type="predicted"/>
<dbReference type="Proteomes" id="UP000198348">
    <property type="component" value="Unassembled WGS sequence"/>
</dbReference>
<reference evidence="1 2" key="1">
    <citation type="submission" date="2017-06" db="EMBL/GenBank/DDBJ databases">
        <authorList>
            <person name="Kim H.J."/>
            <person name="Triplett B.A."/>
        </authorList>
    </citation>
    <scope>NUCLEOTIDE SEQUENCE [LARGE SCALE GENOMIC DNA]</scope>
    <source>
        <strain evidence="1 2">DSM 45207</strain>
    </source>
</reference>
<dbReference type="InterPro" id="IPR036388">
    <property type="entry name" value="WH-like_DNA-bd_sf"/>
</dbReference>
<protein>
    <recommendedName>
        <fullName evidence="3">DNA-binding transcriptional regulator, MarR family</fullName>
    </recommendedName>
</protein>
<evidence type="ECO:0000313" key="1">
    <source>
        <dbReference type="EMBL" id="SNR49383.1"/>
    </source>
</evidence>
<organism evidence="1 2">
    <name type="scientific">Haloechinothrix alba</name>
    <dbReference type="NCBI Taxonomy" id="664784"/>
    <lineage>
        <taxon>Bacteria</taxon>
        <taxon>Bacillati</taxon>
        <taxon>Actinomycetota</taxon>
        <taxon>Actinomycetes</taxon>
        <taxon>Pseudonocardiales</taxon>
        <taxon>Pseudonocardiaceae</taxon>
        <taxon>Haloechinothrix</taxon>
    </lineage>
</organism>
<name>A0A238WSR5_9PSEU</name>
<sequence>MGRPVAHRAFEHIQPRAPLLLGVRDEEAHGRRGDVQVLQRSRVPLVVVALQQLLTRPAAQHQRQLPRRVLHIGRAVRVDLTDRGRADIARAFGTHNEREQAWASTLNEQERTTLIGLLDKLMIGTGADEVRRRF</sequence>
<accession>A0A238WSR5</accession>
<dbReference type="EMBL" id="FZNW01000007">
    <property type="protein sequence ID" value="SNR49383.1"/>
    <property type="molecule type" value="Genomic_DNA"/>
</dbReference>
<dbReference type="AlphaFoldDB" id="A0A238WSR5"/>
<evidence type="ECO:0000313" key="2">
    <source>
        <dbReference type="Proteomes" id="UP000198348"/>
    </source>
</evidence>
<gene>
    <name evidence="1" type="ORF">SAMN06265360_107157</name>
</gene>
<dbReference type="SUPFAM" id="SSF46785">
    <property type="entry name" value="Winged helix' DNA-binding domain"/>
    <property type="match status" value="1"/>
</dbReference>
<dbReference type="Gene3D" id="1.10.10.10">
    <property type="entry name" value="Winged helix-like DNA-binding domain superfamily/Winged helix DNA-binding domain"/>
    <property type="match status" value="1"/>
</dbReference>
<dbReference type="InterPro" id="IPR036390">
    <property type="entry name" value="WH_DNA-bd_sf"/>
</dbReference>
<evidence type="ECO:0008006" key="3">
    <source>
        <dbReference type="Google" id="ProtNLM"/>
    </source>
</evidence>